<dbReference type="Proteomes" id="UP001321047">
    <property type="component" value="Unassembled WGS sequence"/>
</dbReference>
<proteinExistence type="predicted"/>
<dbReference type="RefSeq" id="WP_342805542.1">
    <property type="nucleotide sequence ID" value="NZ_JAOPJZ010000001.1"/>
</dbReference>
<name>A0AAP2Z4J5_9EURY</name>
<evidence type="ECO:0000313" key="2">
    <source>
        <dbReference type="EMBL" id="MCU4750602.1"/>
    </source>
</evidence>
<keyword evidence="1" id="KW-0472">Membrane</keyword>
<sequence length="100" mass="10708">MVDGGDSVTGGRGILETVVIAGQELRRSSVNAVAVDVLYLFTTAFFATLAIRGFWPALIAVFPLVVLLSFAWMSSRLFLFTNIVVIAVSIAVTRAGMMPL</sequence>
<gene>
    <name evidence="2" type="ORF">OB919_01170</name>
</gene>
<evidence type="ECO:0000313" key="3">
    <source>
        <dbReference type="Proteomes" id="UP001321047"/>
    </source>
</evidence>
<evidence type="ECO:0000256" key="1">
    <source>
        <dbReference type="SAM" id="Phobius"/>
    </source>
</evidence>
<feature type="transmembrane region" description="Helical" evidence="1">
    <location>
        <begin position="77"/>
        <end position="97"/>
    </location>
</feature>
<accession>A0AAP2Z4J5</accession>
<keyword evidence="1" id="KW-0812">Transmembrane</keyword>
<organism evidence="2 3">
    <name type="scientific">Natronosalvus hydrolyticus</name>
    <dbReference type="NCBI Taxonomy" id="2979988"/>
    <lineage>
        <taxon>Archaea</taxon>
        <taxon>Methanobacteriati</taxon>
        <taxon>Methanobacteriota</taxon>
        <taxon>Stenosarchaea group</taxon>
        <taxon>Halobacteria</taxon>
        <taxon>Halobacteriales</taxon>
        <taxon>Natrialbaceae</taxon>
        <taxon>Natronosalvus</taxon>
    </lineage>
</organism>
<keyword evidence="3" id="KW-1185">Reference proteome</keyword>
<keyword evidence="1" id="KW-1133">Transmembrane helix</keyword>
<feature type="transmembrane region" description="Helical" evidence="1">
    <location>
        <begin position="53"/>
        <end position="70"/>
    </location>
</feature>
<dbReference type="EMBL" id="JAOPJZ010000001">
    <property type="protein sequence ID" value="MCU4750602.1"/>
    <property type="molecule type" value="Genomic_DNA"/>
</dbReference>
<protein>
    <submittedName>
        <fullName evidence="2">Uncharacterized protein</fullName>
    </submittedName>
</protein>
<reference evidence="2 3" key="1">
    <citation type="submission" date="2022-09" db="EMBL/GenBank/DDBJ databases">
        <title>Enrichment on poylsaccharides allowed isolation of novel metabolic and taxonomic groups of Haloarchaea.</title>
        <authorList>
            <person name="Sorokin D.Y."/>
            <person name="Elcheninov A.G."/>
            <person name="Khizhniak T.V."/>
            <person name="Kolganova T.V."/>
            <person name="Kublanov I.V."/>
        </authorList>
    </citation>
    <scope>NUCLEOTIDE SEQUENCE [LARGE SCALE GENOMIC DNA]</scope>
    <source>
        <strain evidence="2 3">AArc-curdl1</strain>
    </source>
</reference>
<comment type="caution">
    <text evidence="2">The sequence shown here is derived from an EMBL/GenBank/DDBJ whole genome shotgun (WGS) entry which is preliminary data.</text>
</comment>
<dbReference type="AlphaFoldDB" id="A0AAP2Z4J5"/>